<dbReference type="EnsemblMetazoa" id="SMAR010255-RA">
    <property type="protein sequence ID" value="SMAR010255-PA"/>
    <property type="gene ID" value="SMAR010255"/>
</dbReference>
<dbReference type="PROSITE" id="PS50240">
    <property type="entry name" value="TRYPSIN_DOM"/>
    <property type="match status" value="1"/>
</dbReference>
<keyword evidence="8" id="KW-1185">Reference proteome</keyword>
<evidence type="ECO:0000256" key="2">
    <source>
        <dbReference type="ARBA" id="ARBA00022525"/>
    </source>
</evidence>
<dbReference type="STRING" id="126957.T1J964"/>
<keyword evidence="5" id="KW-0732">Signal</keyword>
<dbReference type="Pfam" id="PF00089">
    <property type="entry name" value="Trypsin"/>
    <property type="match status" value="1"/>
</dbReference>
<dbReference type="InterPro" id="IPR009003">
    <property type="entry name" value="Peptidase_S1_PA"/>
</dbReference>
<dbReference type="CDD" id="cd00190">
    <property type="entry name" value="Tryp_SPc"/>
    <property type="match status" value="1"/>
</dbReference>
<sequence>MFTSVALLVFLVSAASATCGLSGRSSSSDDFDKIVGGQAADKGEYPWQVSMQRTSWSGAFHFCGGAIIDERTIVTAAHCVEGVSASSVKVVAGEHRLNYNEGTEQTVSVSRIISHRYFDSQALINDIAILKLSTPLKFDGKNVAPVCLPTKKQEHTGYCTVTGWGALREGGSMPSILQEVAVPVVTDSKCRQVYGYSAIPANVMCAGYAQGARDACQGDSGGPLVCEEANGQFVLAGVVSWGNGCARPGYYGIYTQVSHFLSWIQQNRV</sequence>
<evidence type="ECO:0000256" key="5">
    <source>
        <dbReference type="SAM" id="SignalP"/>
    </source>
</evidence>
<dbReference type="PROSITE" id="PS00134">
    <property type="entry name" value="TRYPSIN_HIS"/>
    <property type="match status" value="1"/>
</dbReference>
<dbReference type="Gene3D" id="2.40.10.10">
    <property type="entry name" value="Trypsin-like serine proteases"/>
    <property type="match status" value="2"/>
</dbReference>
<feature type="domain" description="Peptidase S1" evidence="6">
    <location>
        <begin position="34"/>
        <end position="269"/>
    </location>
</feature>
<dbReference type="HOGENOM" id="CLU_006842_0_4_1"/>
<name>T1J964_STRMM</name>
<dbReference type="PANTHER" id="PTHR24252">
    <property type="entry name" value="ACROSIN-RELATED"/>
    <property type="match status" value="1"/>
</dbReference>
<evidence type="ECO:0000313" key="7">
    <source>
        <dbReference type="EnsemblMetazoa" id="SMAR010255-PA"/>
    </source>
</evidence>
<evidence type="ECO:0000256" key="1">
    <source>
        <dbReference type="ARBA" id="ARBA00004613"/>
    </source>
</evidence>
<evidence type="ECO:0000259" key="6">
    <source>
        <dbReference type="PROSITE" id="PS50240"/>
    </source>
</evidence>
<dbReference type="PhylomeDB" id="T1J964"/>
<dbReference type="GO" id="GO:0004252">
    <property type="term" value="F:serine-type endopeptidase activity"/>
    <property type="evidence" value="ECO:0007669"/>
    <property type="project" value="InterPro"/>
</dbReference>
<comment type="subcellular location">
    <subcellularLocation>
        <location evidence="1">Secreted</location>
    </subcellularLocation>
</comment>
<keyword evidence="2" id="KW-0964">Secreted</keyword>
<dbReference type="SMART" id="SM00020">
    <property type="entry name" value="Tryp_SPc"/>
    <property type="match status" value="1"/>
</dbReference>
<proteinExistence type="predicted"/>
<dbReference type="InterPro" id="IPR001314">
    <property type="entry name" value="Peptidase_S1A"/>
</dbReference>
<dbReference type="EMBL" id="JH431970">
    <property type="status" value="NOT_ANNOTATED_CDS"/>
    <property type="molecule type" value="Genomic_DNA"/>
</dbReference>
<keyword evidence="4" id="KW-0645">Protease</keyword>
<evidence type="ECO:0000256" key="4">
    <source>
        <dbReference type="RuleBase" id="RU363034"/>
    </source>
</evidence>
<dbReference type="GO" id="GO:0006508">
    <property type="term" value="P:proteolysis"/>
    <property type="evidence" value="ECO:0007669"/>
    <property type="project" value="UniProtKB-KW"/>
</dbReference>
<feature type="chain" id="PRO_5004590398" description="Peptidase S1 domain-containing protein" evidence="5">
    <location>
        <begin position="18"/>
        <end position="269"/>
    </location>
</feature>
<accession>T1J964</accession>
<dbReference type="GO" id="GO:0005576">
    <property type="term" value="C:extracellular region"/>
    <property type="evidence" value="ECO:0007669"/>
    <property type="project" value="UniProtKB-SubCell"/>
</dbReference>
<evidence type="ECO:0000313" key="8">
    <source>
        <dbReference type="Proteomes" id="UP000014500"/>
    </source>
</evidence>
<dbReference type="PANTHER" id="PTHR24252:SF7">
    <property type="entry name" value="HYALIN"/>
    <property type="match status" value="1"/>
</dbReference>
<dbReference type="PROSITE" id="PS00135">
    <property type="entry name" value="TRYPSIN_SER"/>
    <property type="match status" value="1"/>
</dbReference>
<dbReference type="InterPro" id="IPR033116">
    <property type="entry name" value="TRYPSIN_SER"/>
</dbReference>
<dbReference type="AlphaFoldDB" id="T1J964"/>
<dbReference type="PRINTS" id="PR00722">
    <property type="entry name" value="CHYMOTRYPSIN"/>
</dbReference>
<dbReference type="SUPFAM" id="SSF50494">
    <property type="entry name" value="Trypsin-like serine proteases"/>
    <property type="match status" value="1"/>
</dbReference>
<keyword evidence="4" id="KW-0720">Serine protease</keyword>
<organism evidence="7 8">
    <name type="scientific">Strigamia maritima</name>
    <name type="common">European centipede</name>
    <name type="synonym">Geophilus maritimus</name>
    <dbReference type="NCBI Taxonomy" id="126957"/>
    <lineage>
        <taxon>Eukaryota</taxon>
        <taxon>Metazoa</taxon>
        <taxon>Ecdysozoa</taxon>
        <taxon>Arthropoda</taxon>
        <taxon>Myriapoda</taxon>
        <taxon>Chilopoda</taxon>
        <taxon>Pleurostigmophora</taxon>
        <taxon>Geophilomorpha</taxon>
        <taxon>Linotaeniidae</taxon>
        <taxon>Strigamia</taxon>
    </lineage>
</organism>
<protein>
    <recommendedName>
        <fullName evidence="6">Peptidase S1 domain-containing protein</fullName>
    </recommendedName>
</protein>
<reference evidence="8" key="1">
    <citation type="submission" date="2011-05" db="EMBL/GenBank/DDBJ databases">
        <authorList>
            <person name="Richards S.R."/>
            <person name="Qu J."/>
            <person name="Jiang H."/>
            <person name="Jhangiani S.N."/>
            <person name="Agravi P."/>
            <person name="Goodspeed R."/>
            <person name="Gross S."/>
            <person name="Mandapat C."/>
            <person name="Jackson L."/>
            <person name="Mathew T."/>
            <person name="Pu L."/>
            <person name="Thornton R."/>
            <person name="Saada N."/>
            <person name="Wilczek-Boney K.B."/>
            <person name="Lee S."/>
            <person name="Kovar C."/>
            <person name="Wu Y."/>
            <person name="Scherer S.E."/>
            <person name="Worley K.C."/>
            <person name="Muzny D.M."/>
            <person name="Gibbs R."/>
        </authorList>
    </citation>
    <scope>NUCLEOTIDE SEQUENCE</scope>
    <source>
        <strain evidence="8">Brora</strain>
    </source>
</reference>
<dbReference type="eggNOG" id="KOG3627">
    <property type="taxonomic scope" value="Eukaryota"/>
</dbReference>
<keyword evidence="4" id="KW-0378">Hydrolase</keyword>
<dbReference type="InterPro" id="IPR018114">
    <property type="entry name" value="TRYPSIN_HIS"/>
</dbReference>
<dbReference type="InterPro" id="IPR043504">
    <property type="entry name" value="Peptidase_S1_PA_chymotrypsin"/>
</dbReference>
<feature type="signal peptide" evidence="5">
    <location>
        <begin position="1"/>
        <end position="17"/>
    </location>
</feature>
<dbReference type="InterPro" id="IPR001254">
    <property type="entry name" value="Trypsin_dom"/>
</dbReference>
<dbReference type="Proteomes" id="UP000014500">
    <property type="component" value="Unassembled WGS sequence"/>
</dbReference>
<evidence type="ECO:0000256" key="3">
    <source>
        <dbReference type="ARBA" id="ARBA00023157"/>
    </source>
</evidence>
<reference evidence="7" key="2">
    <citation type="submission" date="2015-02" db="UniProtKB">
        <authorList>
            <consortium name="EnsemblMetazoa"/>
        </authorList>
    </citation>
    <scope>IDENTIFICATION</scope>
</reference>
<dbReference type="FunFam" id="2.40.10.10:FF:000038">
    <property type="entry name" value="Serine protease"/>
    <property type="match status" value="1"/>
</dbReference>
<keyword evidence="3" id="KW-1015">Disulfide bond</keyword>